<keyword evidence="4" id="KW-0812">Transmembrane</keyword>
<dbReference type="OMA" id="YHERTNI"/>
<comment type="pathway">
    <text evidence="1 4">Glycan metabolism; pectin biosynthesis.</text>
</comment>
<keyword evidence="6" id="KW-1185">Reference proteome</keyword>
<comment type="similarity">
    <text evidence="2 4">Belongs to the glycosyltransferase 8 family.</text>
</comment>
<dbReference type="Pfam" id="PF01501">
    <property type="entry name" value="Glyco_transf_8"/>
    <property type="match status" value="1"/>
</dbReference>
<dbReference type="GO" id="GO:0000139">
    <property type="term" value="C:Golgi membrane"/>
    <property type="evidence" value="ECO:0007669"/>
    <property type="project" value="UniProtKB-SubCell"/>
</dbReference>
<evidence type="ECO:0000256" key="1">
    <source>
        <dbReference type="ARBA" id="ARBA00004877"/>
    </source>
</evidence>
<dbReference type="AlphaFoldDB" id="A0A1Y1HZH3"/>
<dbReference type="GO" id="GO:0045489">
    <property type="term" value="P:pectin biosynthetic process"/>
    <property type="evidence" value="ECO:0007669"/>
    <property type="project" value="UniProtKB-UniPathway"/>
</dbReference>
<keyword evidence="4" id="KW-0961">Cell wall biogenesis/degradation</keyword>
<organism evidence="5 6">
    <name type="scientific">Klebsormidium nitens</name>
    <name type="common">Green alga</name>
    <name type="synonym">Ulothrix nitens</name>
    <dbReference type="NCBI Taxonomy" id="105231"/>
    <lineage>
        <taxon>Eukaryota</taxon>
        <taxon>Viridiplantae</taxon>
        <taxon>Streptophyta</taxon>
        <taxon>Klebsormidiophyceae</taxon>
        <taxon>Klebsormidiales</taxon>
        <taxon>Klebsormidiaceae</taxon>
        <taxon>Klebsormidium</taxon>
    </lineage>
</organism>
<dbReference type="CDD" id="cd06429">
    <property type="entry name" value="GT8_like_1"/>
    <property type="match status" value="1"/>
</dbReference>
<accession>A0A1Y1HZH3</accession>
<proteinExistence type="inferred from homology"/>
<keyword evidence="4" id="KW-1133">Transmembrane helix</keyword>
<evidence type="ECO:0000256" key="4">
    <source>
        <dbReference type="RuleBase" id="RU362027"/>
    </source>
</evidence>
<dbReference type="Gene3D" id="3.90.550.10">
    <property type="entry name" value="Spore Coat Polysaccharide Biosynthesis Protein SpsA, Chain A"/>
    <property type="match status" value="1"/>
</dbReference>
<keyword evidence="3 4" id="KW-0328">Glycosyltransferase</keyword>
<reference evidence="5 6" key="1">
    <citation type="journal article" date="2014" name="Nat. Commun.">
        <title>Klebsormidium flaccidum genome reveals primary factors for plant terrestrial adaptation.</title>
        <authorList>
            <person name="Hori K."/>
            <person name="Maruyama F."/>
            <person name="Fujisawa T."/>
            <person name="Togashi T."/>
            <person name="Yamamoto N."/>
            <person name="Seo M."/>
            <person name="Sato S."/>
            <person name="Yamada T."/>
            <person name="Mori H."/>
            <person name="Tajima N."/>
            <person name="Moriyama T."/>
            <person name="Ikeuchi M."/>
            <person name="Watanabe M."/>
            <person name="Wada H."/>
            <person name="Kobayashi K."/>
            <person name="Saito M."/>
            <person name="Masuda T."/>
            <person name="Sasaki-Sekimoto Y."/>
            <person name="Mashiguchi K."/>
            <person name="Awai K."/>
            <person name="Shimojima M."/>
            <person name="Masuda S."/>
            <person name="Iwai M."/>
            <person name="Nobusawa T."/>
            <person name="Narise T."/>
            <person name="Kondo S."/>
            <person name="Saito H."/>
            <person name="Sato R."/>
            <person name="Murakawa M."/>
            <person name="Ihara Y."/>
            <person name="Oshima-Yamada Y."/>
            <person name="Ohtaka K."/>
            <person name="Satoh M."/>
            <person name="Sonobe K."/>
            <person name="Ishii M."/>
            <person name="Ohtani R."/>
            <person name="Kanamori-Sato M."/>
            <person name="Honoki R."/>
            <person name="Miyazaki D."/>
            <person name="Mochizuki H."/>
            <person name="Umetsu J."/>
            <person name="Higashi K."/>
            <person name="Shibata D."/>
            <person name="Kamiya Y."/>
            <person name="Sato N."/>
            <person name="Nakamura Y."/>
            <person name="Tabata S."/>
            <person name="Ida S."/>
            <person name="Kurokawa K."/>
            <person name="Ohta H."/>
        </authorList>
    </citation>
    <scope>NUCLEOTIDE SEQUENCE [LARGE SCALE GENOMIC DNA]</scope>
    <source>
        <strain evidence="5 6">NIES-2285</strain>
    </source>
</reference>
<keyword evidence="5" id="KW-0808">Transferase</keyword>
<gene>
    <name evidence="5" type="ORF">KFL_000950020</name>
</gene>
<dbReference type="Proteomes" id="UP000054558">
    <property type="component" value="Unassembled WGS sequence"/>
</dbReference>
<evidence type="ECO:0000256" key="2">
    <source>
        <dbReference type="ARBA" id="ARBA00006351"/>
    </source>
</evidence>
<dbReference type="EMBL" id="DF237044">
    <property type="protein sequence ID" value="GAQ81927.1"/>
    <property type="molecule type" value="Genomic_DNA"/>
</dbReference>
<dbReference type="PANTHER" id="PTHR32116">
    <property type="entry name" value="GALACTURONOSYLTRANSFERASE 4-RELATED"/>
    <property type="match status" value="1"/>
</dbReference>
<dbReference type="GO" id="GO:0047262">
    <property type="term" value="F:polygalacturonate 4-alpha-galacturonosyltransferase activity"/>
    <property type="evidence" value="ECO:0007669"/>
    <property type="project" value="InterPro"/>
</dbReference>
<keyword evidence="4" id="KW-0333">Golgi apparatus</keyword>
<evidence type="ECO:0000313" key="6">
    <source>
        <dbReference type="Proteomes" id="UP000054558"/>
    </source>
</evidence>
<dbReference type="PANTHER" id="PTHR32116:SF27">
    <property type="entry name" value="GALACTURONOSYLTRANSFERASE 13-RELATED"/>
    <property type="match status" value="1"/>
</dbReference>
<dbReference type="OrthoDB" id="411524at2759"/>
<evidence type="ECO:0000256" key="3">
    <source>
        <dbReference type="ARBA" id="ARBA00022676"/>
    </source>
</evidence>
<sequence length="530" mass="59848">MRRITITAQEDFHPMGLKSAPACCSYSCVMVSLLGLALILPMLFITTAIVKLDSIDNCIDGECYTRGRKMSPTDRADELVTGLLDVPVSVGRQLNEERTGVGGDAVVGEREETIDDLIAQVSELNDDSASVILKLRALVEVHEGKARMAKLQRALYRHFASKGVPKGLHCLSLRLTADYSTNPEANRPLAGPEEISRLTDNSLRHFVLLSDNVLATSVVVNSTVTNAKEPEKVVFHVVTDETTYSAMHAWFALFPPEPATIEVRGVHEMQWLTAAKAPVLDLMENSLALQKLNYGDRILEEAANDPPQVLAAKLQARSPKYISIMNHLRMYLPEVFPELDRIIFLDDDVVVQKDLTGLWEMDMRGKVNAGVETCRGADRFALSKQFRSYFNFSNPLIAEHFAPETCAWAFGLNVFDLKRWRESNITETYHHWQKQNMMLNMTLWRLGTLPPALIAFYGHTLPLDHSWHMLGLGYQPDSSIEVIKSSAVIHYNGPAKPWLDMAFTDFRSYWTRWVDYGNEFVHQCNIFQMR</sequence>
<dbReference type="GO" id="GO:0071555">
    <property type="term" value="P:cell wall organization"/>
    <property type="evidence" value="ECO:0007669"/>
    <property type="project" value="UniProtKB-KW"/>
</dbReference>
<keyword evidence="4" id="KW-0472">Membrane</keyword>
<dbReference type="EC" id="2.4.1.-" evidence="4"/>
<dbReference type="InterPro" id="IPR029044">
    <property type="entry name" value="Nucleotide-diphossugar_trans"/>
</dbReference>
<dbReference type="STRING" id="105231.A0A1Y1HZH3"/>
<feature type="transmembrane region" description="Helical" evidence="4">
    <location>
        <begin position="20"/>
        <end position="44"/>
    </location>
</feature>
<name>A0A1Y1HZH3_KLENI</name>
<dbReference type="InterPro" id="IPR002495">
    <property type="entry name" value="Glyco_trans_8"/>
</dbReference>
<dbReference type="UniPathway" id="UPA00845"/>
<evidence type="ECO:0000313" key="5">
    <source>
        <dbReference type="EMBL" id="GAQ81927.1"/>
    </source>
</evidence>
<protein>
    <recommendedName>
        <fullName evidence="4">Hexosyltransferase</fullName>
        <ecNumber evidence="4">2.4.1.-</ecNumber>
    </recommendedName>
</protein>
<comment type="subcellular location">
    <subcellularLocation>
        <location evidence="4">Golgi apparatus membrane</location>
        <topology evidence="4">Single-pass type II membrane protein</topology>
    </subcellularLocation>
</comment>
<dbReference type="InterPro" id="IPR029993">
    <property type="entry name" value="GAUT"/>
</dbReference>
<dbReference type="SUPFAM" id="SSF53448">
    <property type="entry name" value="Nucleotide-diphospho-sugar transferases"/>
    <property type="match status" value="1"/>
</dbReference>